<organism evidence="1 2">
    <name type="scientific">Ficus carica</name>
    <name type="common">Common fig</name>
    <dbReference type="NCBI Taxonomy" id="3494"/>
    <lineage>
        <taxon>Eukaryota</taxon>
        <taxon>Viridiplantae</taxon>
        <taxon>Streptophyta</taxon>
        <taxon>Embryophyta</taxon>
        <taxon>Tracheophyta</taxon>
        <taxon>Spermatophyta</taxon>
        <taxon>Magnoliopsida</taxon>
        <taxon>eudicotyledons</taxon>
        <taxon>Gunneridae</taxon>
        <taxon>Pentapetalae</taxon>
        <taxon>rosids</taxon>
        <taxon>fabids</taxon>
        <taxon>Rosales</taxon>
        <taxon>Moraceae</taxon>
        <taxon>Ficeae</taxon>
        <taxon>Ficus</taxon>
    </lineage>
</organism>
<protein>
    <submittedName>
        <fullName evidence="1">Uncharacterized protein</fullName>
    </submittedName>
</protein>
<proteinExistence type="predicted"/>
<gene>
    <name evidence="1" type="ORF">TIFTF001_002604</name>
</gene>
<dbReference type="Gramene" id="FCD_00023038-RA">
    <property type="protein sequence ID" value="FCD_00023038-RA:cds"/>
    <property type="gene ID" value="FCD_00023038"/>
</dbReference>
<evidence type="ECO:0000313" key="1">
    <source>
        <dbReference type="EMBL" id="GMN29915.1"/>
    </source>
</evidence>
<reference evidence="1" key="1">
    <citation type="submission" date="2023-07" db="EMBL/GenBank/DDBJ databases">
        <title>draft genome sequence of fig (Ficus carica).</title>
        <authorList>
            <person name="Takahashi T."/>
            <person name="Nishimura K."/>
        </authorList>
    </citation>
    <scope>NUCLEOTIDE SEQUENCE</scope>
</reference>
<comment type="caution">
    <text evidence="1">The sequence shown here is derived from an EMBL/GenBank/DDBJ whole genome shotgun (WGS) entry which is preliminary data.</text>
</comment>
<evidence type="ECO:0000313" key="2">
    <source>
        <dbReference type="Proteomes" id="UP001187192"/>
    </source>
</evidence>
<name>A0AA87ZCC2_FICCA</name>
<dbReference type="EMBL" id="BTGU01000002">
    <property type="protein sequence ID" value="GMN29915.1"/>
    <property type="molecule type" value="Genomic_DNA"/>
</dbReference>
<accession>A0AA87ZCC2</accession>
<keyword evidence="2" id="KW-1185">Reference proteome</keyword>
<dbReference type="Proteomes" id="UP001187192">
    <property type="component" value="Unassembled WGS sequence"/>
</dbReference>
<dbReference type="AlphaFoldDB" id="A0AA87ZCC2"/>
<sequence length="130" mass="14947">MFKKLKSRPLKFQFKENVRSHHLGVLYEQRSKGWETNKTSCQQSLHYNIQRKAVVEVGSSNKFVCDKIIEEAFVLEGEIEEVFPVQKEVKQEKGTLGAENVFDTPLVCNDYCTQQISSVFIEATTSKDLL</sequence>